<organism evidence="2">
    <name type="scientific">marine metagenome</name>
    <dbReference type="NCBI Taxonomy" id="408172"/>
    <lineage>
        <taxon>unclassified sequences</taxon>
        <taxon>metagenomes</taxon>
        <taxon>ecological metagenomes</taxon>
    </lineage>
</organism>
<feature type="transmembrane region" description="Helical" evidence="1">
    <location>
        <begin position="25"/>
        <end position="53"/>
    </location>
</feature>
<dbReference type="AlphaFoldDB" id="A0A382YBB6"/>
<feature type="non-terminal residue" evidence="2">
    <location>
        <position position="119"/>
    </location>
</feature>
<name>A0A382YBB6_9ZZZZ</name>
<proteinExistence type="predicted"/>
<keyword evidence="1" id="KW-1133">Transmembrane helix</keyword>
<dbReference type="Gene3D" id="1.20.1250.20">
    <property type="entry name" value="MFS general substrate transporter like domains"/>
    <property type="match status" value="1"/>
</dbReference>
<feature type="transmembrane region" description="Helical" evidence="1">
    <location>
        <begin position="74"/>
        <end position="95"/>
    </location>
</feature>
<keyword evidence="1" id="KW-0472">Membrane</keyword>
<sequence length="119" mass="12825">MIGLTQLHRRHPGPTPGQSLTTIQAAAVVFLTAGNTITMEHLFAVLFGIGFGGRNPLTTAIKRDYFGRTSFGKFLGISTMPMNFLLLIASLLAGYMRDVQGAYTMALKLLAALRFFGGS</sequence>
<gene>
    <name evidence="2" type="ORF">METZ01_LOCUS433234</name>
</gene>
<protein>
    <recommendedName>
        <fullName evidence="3">Major facilitator superfamily (MFS) profile domain-containing protein</fullName>
    </recommendedName>
</protein>
<evidence type="ECO:0000313" key="2">
    <source>
        <dbReference type="EMBL" id="SVD80380.1"/>
    </source>
</evidence>
<dbReference type="InterPro" id="IPR036259">
    <property type="entry name" value="MFS_trans_sf"/>
</dbReference>
<evidence type="ECO:0008006" key="3">
    <source>
        <dbReference type="Google" id="ProtNLM"/>
    </source>
</evidence>
<reference evidence="2" key="1">
    <citation type="submission" date="2018-05" db="EMBL/GenBank/DDBJ databases">
        <authorList>
            <person name="Lanie J.A."/>
            <person name="Ng W.-L."/>
            <person name="Kazmierczak K.M."/>
            <person name="Andrzejewski T.M."/>
            <person name="Davidsen T.M."/>
            <person name="Wayne K.J."/>
            <person name="Tettelin H."/>
            <person name="Glass J.I."/>
            <person name="Rusch D."/>
            <person name="Podicherti R."/>
            <person name="Tsui H.-C.T."/>
            <person name="Winkler M.E."/>
        </authorList>
    </citation>
    <scope>NUCLEOTIDE SEQUENCE</scope>
</reference>
<accession>A0A382YBB6</accession>
<evidence type="ECO:0000256" key="1">
    <source>
        <dbReference type="SAM" id="Phobius"/>
    </source>
</evidence>
<dbReference type="EMBL" id="UINC01174320">
    <property type="protein sequence ID" value="SVD80380.1"/>
    <property type="molecule type" value="Genomic_DNA"/>
</dbReference>
<keyword evidence="1" id="KW-0812">Transmembrane</keyword>
<dbReference type="SUPFAM" id="SSF103473">
    <property type="entry name" value="MFS general substrate transporter"/>
    <property type="match status" value="1"/>
</dbReference>